<dbReference type="PANTHER" id="PTHR33096">
    <property type="entry name" value="CXC2 DOMAIN-CONTAINING PROTEIN"/>
    <property type="match status" value="1"/>
</dbReference>
<evidence type="ECO:0000313" key="1">
    <source>
        <dbReference type="EMBL" id="KJA22422.1"/>
    </source>
</evidence>
<accession>A0A0D2L677</accession>
<organism evidence="1 2">
    <name type="scientific">Hypholoma sublateritium (strain FD-334 SS-4)</name>
    <dbReference type="NCBI Taxonomy" id="945553"/>
    <lineage>
        <taxon>Eukaryota</taxon>
        <taxon>Fungi</taxon>
        <taxon>Dikarya</taxon>
        <taxon>Basidiomycota</taxon>
        <taxon>Agaricomycotina</taxon>
        <taxon>Agaricomycetes</taxon>
        <taxon>Agaricomycetidae</taxon>
        <taxon>Agaricales</taxon>
        <taxon>Agaricineae</taxon>
        <taxon>Strophariaceae</taxon>
        <taxon>Hypholoma</taxon>
    </lineage>
</organism>
<evidence type="ECO:0000313" key="2">
    <source>
        <dbReference type="Proteomes" id="UP000054270"/>
    </source>
</evidence>
<reference evidence="2" key="1">
    <citation type="submission" date="2014-04" db="EMBL/GenBank/DDBJ databases">
        <title>Evolutionary Origins and Diversification of the Mycorrhizal Mutualists.</title>
        <authorList>
            <consortium name="DOE Joint Genome Institute"/>
            <consortium name="Mycorrhizal Genomics Consortium"/>
            <person name="Kohler A."/>
            <person name="Kuo A."/>
            <person name="Nagy L.G."/>
            <person name="Floudas D."/>
            <person name="Copeland A."/>
            <person name="Barry K.W."/>
            <person name="Cichocki N."/>
            <person name="Veneault-Fourrey C."/>
            <person name="LaButti K."/>
            <person name="Lindquist E.A."/>
            <person name="Lipzen A."/>
            <person name="Lundell T."/>
            <person name="Morin E."/>
            <person name="Murat C."/>
            <person name="Riley R."/>
            <person name="Ohm R."/>
            <person name="Sun H."/>
            <person name="Tunlid A."/>
            <person name="Henrissat B."/>
            <person name="Grigoriev I.V."/>
            <person name="Hibbett D.S."/>
            <person name="Martin F."/>
        </authorList>
    </citation>
    <scope>NUCLEOTIDE SEQUENCE [LARGE SCALE GENOMIC DNA]</scope>
    <source>
        <strain evidence="2">FD-334 SS-4</strain>
    </source>
</reference>
<gene>
    <name evidence="1" type="ORF">HYPSUDRAFT_124967</name>
</gene>
<dbReference type="Proteomes" id="UP000054270">
    <property type="component" value="Unassembled WGS sequence"/>
</dbReference>
<proteinExistence type="predicted"/>
<feature type="non-terminal residue" evidence="1">
    <location>
        <position position="669"/>
    </location>
</feature>
<name>A0A0D2L677_HYPSF</name>
<dbReference type="EMBL" id="KN817550">
    <property type="protein sequence ID" value="KJA22422.1"/>
    <property type="molecule type" value="Genomic_DNA"/>
</dbReference>
<protein>
    <recommendedName>
        <fullName evidence="3">CxC1-like cysteine cluster associated with KDZ transposases domain-containing protein</fullName>
    </recommendedName>
</protein>
<dbReference type="PANTHER" id="PTHR33096:SF1">
    <property type="entry name" value="CXC1-LIKE CYSTEINE CLUSTER ASSOCIATED WITH KDZ TRANSPOSASES DOMAIN-CONTAINING PROTEIN"/>
    <property type="match status" value="1"/>
</dbReference>
<dbReference type="OMA" id="FHGYSHA"/>
<evidence type="ECO:0008006" key="3">
    <source>
        <dbReference type="Google" id="ProtNLM"/>
    </source>
</evidence>
<keyword evidence="2" id="KW-1185">Reference proteome</keyword>
<dbReference type="AlphaFoldDB" id="A0A0D2L677"/>
<feature type="non-terminal residue" evidence="1">
    <location>
        <position position="1"/>
    </location>
</feature>
<dbReference type="OrthoDB" id="2505969at2759"/>
<sequence length="669" mass="77245">FVIEILDLYTLKAFDEIPRREDSKSVAEALMMKGYIGNTPENPTLALSVKTLQLFRQIRLRKPSFSIEAFTRVLCDLYNAPYRRRYRSALSNAFDIYLTLIRRVDARVADALGRTGPNWRVLNACPACSYELCNEPPLIFKRMFAMDANFSLKRMTSGSKNEGDVRTFTESDYYLTFEEVDKYADEVKSKEGADDMADDDLPTAAANKSGCAVRWKAAASDEKKKMWSIFMESGLFASACRHGMILWIADLIQSGELAKFPLATIGKALEVFDGEWIMGYDIGCAFTQTIRSSSLAQKFEAQKCRCCVNAFHGYSHTYDCQKQHHPNVIEGMGLEDLEILERIFSSSNQLGGLTRYMTRYRRRVFIDQFFRNWDNDKYANLGTMLHNNYVQALRIIEEEVPALEHAKETLNISEGSLEQWHIEEVEYFRNLGKEPEHNIHQTAYVEALRDYREICAKYEMASDQFILTVPAEAASSTYSQELSQTRKAESSRRYLAEKRDQILLEITSLELALNIEVRWTPAMTEYQEALEYTATRDYHKALDKLQKLVVQRLFELHKLNLNFTGAQSIYALQARCKAIRNAVNKYNAAAVKLNPPKPTLDWSRVSHYSFLEEFDLLRGSRQDIAHHRWTELAVRETMKQDLRIKRAHEEIARCNVEIRRVHTSILDKQ</sequence>
<dbReference type="Pfam" id="PF18758">
    <property type="entry name" value="KDZ"/>
    <property type="match status" value="1"/>
</dbReference>
<dbReference type="InterPro" id="IPR040521">
    <property type="entry name" value="KDZ"/>
</dbReference>